<evidence type="ECO:0000313" key="2">
    <source>
        <dbReference type="EMBL" id="TRO83341.1"/>
    </source>
</evidence>
<dbReference type="OrthoDB" id="220004at2"/>
<gene>
    <name evidence="2" type="primary">prsT</name>
    <name evidence="2" type="ORF">FL622_04455</name>
</gene>
<dbReference type="Pfam" id="PF14559">
    <property type="entry name" value="TPR_19"/>
    <property type="match status" value="3"/>
</dbReference>
<dbReference type="Gene3D" id="1.25.40.10">
    <property type="entry name" value="Tetratricopeptide repeat domain"/>
    <property type="match status" value="6"/>
</dbReference>
<dbReference type="Proteomes" id="UP000317155">
    <property type="component" value="Unassembled WGS sequence"/>
</dbReference>
<evidence type="ECO:0000256" key="1">
    <source>
        <dbReference type="PROSITE-ProRule" id="PRU00339"/>
    </source>
</evidence>
<feature type="repeat" description="TPR" evidence="1">
    <location>
        <begin position="290"/>
        <end position="323"/>
    </location>
</feature>
<feature type="repeat" description="TPR" evidence="1">
    <location>
        <begin position="53"/>
        <end position="86"/>
    </location>
</feature>
<dbReference type="PANTHER" id="PTHR12558:SF13">
    <property type="entry name" value="CELL DIVISION CYCLE PROTEIN 27 HOMOLOG"/>
    <property type="match status" value="1"/>
</dbReference>
<reference evidence="2 3" key="1">
    <citation type="submission" date="2019-07" db="EMBL/GenBank/DDBJ databases">
        <title>Insights of Desulfuromonas acetexigens electromicrobiology.</title>
        <authorList>
            <person name="Katuri K."/>
            <person name="Sapireddy V."/>
            <person name="Shaw D.R."/>
            <person name="Saikaly P."/>
        </authorList>
    </citation>
    <scope>NUCLEOTIDE SEQUENCE [LARGE SCALE GENOMIC DNA]</scope>
    <source>
        <strain evidence="2 3">2873</strain>
    </source>
</reference>
<feature type="repeat" description="TPR" evidence="1">
    <location>
        <begin position="358"/>
        <end position="391"/>
    </location>
</feature>
<feature type="repeat" description="TPR" evidence="1">
    <location>
        <begin position="121"/>
        <end position="154"/>
    </location>
</feature>
<comment type="caution">
    <text evidence="2">The sequence shown here is derived from an EMBL/GenBank/DDBJ whole genome shotgun (WGS) entry which is preliminary data.</text>
</comment>
<dbReference type="AlphaFoldDB" id="A0A550JJE7"/>
<feature type="repeat" description="TPR" evidence="1">
    <location>
        <begin position="87"/>
        <end position="120"/>
    </location>
</feature>
<dbReference type="RefSeq" id="WP_092056256.1">
    <property type="nucleotide sequence ID" value="NZ_FOJJ01000012.1"/>
</dbReference>
<name>A0A550JJE7_9BACT</name>
<sequence>MITMLMVLVLLTACQGQTKETMVQEGMTLMKEGNPLGAVVLFNSALEKDPNFVEARYQLGLAYLKGGKLDKAEKELQKVRLQDPGNAEVLLDMASLYLATQKIDEAEGELRQYLEKHPKSSRSQEYLGRVKAVRGDLQAAEQLFKEAAELDAGNAEVRLALAQLYLQLGWTDQAQAELASVVKAFPDKKAAYFMIAALEGRQGRKAQALEAYRQVTRIDGEDIAALYLTGMLSLDMGDAAEAQRIAEHLRKRHPKHPSGSRLLGMIRYAAEDFENAALELRASLQGMPDLAGYYFLGLAEYRRDNFELALSQFQRALDIQPEHLQTRLMVGMTLLRQGRIDDCIQQVKQVLAVNDQIAMAHNVLGSAYLAKKEFDKAMPHLDRAIALDPSLADAHMKKGLFNLAQGNPQGAGVELEKAVEAAPEALNTRFLLASLYLRQQNYRGVIETLQAGLDGTEEDALLYNYMAAAYLAQKQNEQGVDALNKAKQAKPDYLTPYFNLANYYLANQQRDKALEEYRAILQIAPENVKALISLGTLQEIEGDATAAKASYQKARATNAPEGFLALAGYLGRSKQGEEAAKVIEAAYQTHPEHPAILETRGKLLLGQKNTGEAVKMFQALDKVKPGAGLPLLAVAWLAGGEQDKALALAKARIDEQPASASGYMLEAAIHQRLGAVDKAEAALTQGLVRAKDAQLLSLQLGSLYAGTGRVPKALETFAALRKAQPDFVPAIFALGALLDQQGDKGKAVELYKEVLAKAEDHTAALNNLAYLYADNYGTPEEALVLAVKAFRKEPGNPGILDTLGLALFKNGRHDEAVNILTKAAELLPKVAAVRLHQGQALHGAGKNAEARDALQAAIDLGPGPEAEQARKLLEQIKD</sequence>
<dbReference type="EMBL" id="VJVV01000002">
    <property type="protein sequence ID" value="TRO83341.1"/>
    <property type="molecule type" value="Genomic_DNA"/>
</dbReference>
<keyword evidence="1" id="KW-0802">TPR repeat</keyword>
<dbReference type="InterPro" id="IPR014266">
    <property type="entry name" value="PEP-CTERM_TPR_PrsT"/>
</dbReference>
<dbReference type="PANTHER" id="PTHR12558">
    <property type="entry name" value="CELL DIVISION CYCLE 16,23,27"/>
    <property type="match status" value="1"/>
</dbReference>
<dbReference type="Pfam" id="PF13174">
    <property type="entry name" value="TPR_6"/>
    <property type="match status" value="1"/>
</dbReference>
<dbReference type="Pfam" id="PF13432">
    <property type="entry name" value="TPR_16"/>
    <property type="match status" value="6"/>
</dbReference>
<evidence type="ECO:0000313" key="3">
    <source>
        <dbReference type="Proteomes" id="UP000317155"/>
    </source>
</evidence>
<dbReference type="SUPFAM" id="SSF48452">
    <property type="entry name" value="TPR-like"/>
    <property type="match status" value="4"/>
</dbReference>
<feature type="repeat" description="TPR" evidence="1">
    <location>
        <begin position="797"/>
        <end position="830"/>
    </location>
</feature>
<protein>
    <submittedName>
        <fullName evidence="2">PEP-CTERM system TPR-repeat protein PrsT</fullName>
    </submittedName>
</protein>
<organism evidence="2 3">
    <name type="scientific">Trichloromonas acetexigens</name>
    <dbReference type="NCBI Taxonomy" id="38815"/>
    <lineage>
        <taxon>Bacteria</taxon>
        <taxon>Pseudomonadati</taxon>
        <taxon>Thermodesulfobacteriota</taxon>
        <taxon>Desulfuromonadia</taxon>
        <taxon>Desulfuromonadales</taxon>
        <taxon>Trichloromonadaceae</taxon>
        <taxon>Trichloromonas</taxon>
    </lineage>
</organism>
<dbReference type="InterPro" id="IPR019734">
    <property type="entry name" value="TPR_rpt"/>
</dbReference>
<dbReference type="PROSITE" id="PS50293">
    <property type="entry name" value="TPR_REGION"/>
    <property type="match status" value="1"/>
</dbReference>
<proteinExistence type="predicted"/>
<dbReference type="InterPro" id="IPR011990">
    <property type="entry name" value="TPR-like_helical_dom_sf"/>
</dbReference>
<dbReference type="SMART" id="SM00028">
    <property type="entry name" value="TPR"/>
    <property type="match status" value="17"/>
</dbReference>
<keyword evidence="3" id="KW-1185">Reference proteome</keyword>
<dbReference type="NCBIfam" id="TIGR02917">
    <property type="entry name" value="PEP_TPR_lipo"/>
    <property type="match status" value="1"/>
</dbReference>
<feature type="repeat" description="TPR" evidence="1">
    <location>
        <begin position="494"/>
        <end position="527"/>
    </location>
</feature>
<accession>A0A550JJE7</accession>
<dbReference type="PROSITE" id="PS50005">
    <property type="entry name" value="TPR"/>
    <property type="match status" value="7"/>
</dbReference>